<dbReference type="RefSeq" id="WP_201561746.1">
    <property type="nucleotide sequence ID" value="NZ_CAJGZK010000004.1"/>
</dbReference>
<reference evidence="3" key="1">
    <citation type="journal article" date="2019" name="Int. J. Syst. Evol. Microbiol.">
        <title>The Global Catalogue of Microorganisms (GCM) 10K type strain sequencing project: providing services to taxonomists for standard genome sequencing and annotation.</title>
        <authorList>
            <consortium name="The Broad Institute Genomics Platform"/>
            <consortium name="The Broad Institute Genome Sequencing Center for Infectious Disease"/>
            <person name="Wu L."/>
            <person name="Ma J."/>
        </authorList>
    </citation>
    <scope>NUCLEOTIDE SEQUENCE [LARGE SCALE GENOMIC DNA]</scope>
    <source>
        <strain evidence="3">CCM 2050</strain>
    </source>
</reference>
<dbReference type="Pfam" id="PF04214">
    <property type="entry name" value="DUF411"/>
    <property type="match status" value="1"/>
</dbReference>
<proteinExistence type="predicted"/>
<evidence type="ECO:0000313" key="2">
    <source>
        <dbReference type="EMBL" id="MFC6381550.1"/>
    </source>
</evidence>
<keyword evidence="3" id="KW-1185">Reference proteome</keyword>
<protein>
    <submittedName>
        <fullName evidence="2">DUF411 domain-containing protein</fullName>
    </submittedName>
</protein>
<accession>A0ABW1W8W6</accession>
<dbReference type="EMBL" id="JBHSTZ010000025">
    <property type="protein sequence ID" value="MFC6381550.1"/>
    <property type="molecule type" value="Genomic_DNA"/>
</dbReference>
<comment type="caution">
    <text evidence="2">The sequence shown here is derived from an EMBL/GenBank/DDBJ whole genome shotgun (WGS) entry which is preliminary data.</text>
</comment>
<sequence>MNAFTSESSPTFKRQSYKLLQSAVCLAALSTLFACSQPDASASAASSLQNDKGTAVTANVAESNVAESNAQTAPLISTTASNPDLLKNVSATVYKDANCGCCKDWISHAEDNGLSATAQDVTDLAVFKERYGVPAEMRSCHTAVTTDGYVFEGHVPSKYVAQFLENPPVQALGLAVPGMPVGSPGMEYQNKFAPYQIMQLNKDGTTEVYADIVSTEQQL</sequence>
<keyword evidence="1" id="KW-0732">Signal</keyword>
<feature type="signal peptide" evidence="1">
    <location>
        <begin position="1"/>
        <end position="36"/>
    </location>
</feature>
<evidence type="ECO:0000256" key="1">
    <source>
        <dbReference type="SAM" id="SignalP"/>
    </source>
</evidence>
<organism evidence="2 3">
    <name type="scientific">Psychrobacter glacincola</name>
    <dbReference type="NCBI Taxonomy" id="56810"/>
    <lineage>
        <taxon>Bacteria</taxon>
        <taxon>Pseudomonadati</taxon>
        <taxon>Pseudomonadota</taxon>
        <taxon>Gammaproteobacteria</taxon>
        <taxon>Moraxellales</taxon>
        <taxon>Moraxellaceae</taxon>
        <taxon>Psychrobacter</taxon>
    </lineage>
</organism>
<gene>
    <name evidence="2" type="ORF">ACFP58_08795</name>
</gene>
<name>A0ABW1W8W6_9GAMM</name>
<dbReference type="Proteomes" id="UP001596264">
    <property type="component" value="Unassembled WGS sequence"/>
</dbReference>
<evidence type="ECO:0000313" key="3">
    <source>
        <dbReference type="Proteomes" id="UP001596264"/>
    </source>
</evidence>
<dbReference type="InterPro" id="IPR007332">
    <property type="entry name" value="DUF411"/>
</dbReference>
<feature type="chain" id="PRO_5045535837" evidence="1">
    <location>
        <begin position="37"/>
        <end position="219"/>
    </location>
</feature>